<name>A0A3R8TDQ2_9BURK</name>
<dbReference type="PANTHER" id="PTHR35603:SF2">
    <property type="entry name" value="OUTER MEMBRANE LIPOPROTEIN"/>
    <property type="match status" value="1"/>
</dbReference>
<gene>
    <name evidence="4" type="ORF">EIP75_07195</name>
</gene>
<sequence length="233" mass="23748">MSYRPLQLTVAALAALSTASVWAGPAVGTIIGSPSSAVTTLNARVISSTPVVAQVAVPTQACYDELQATPARSSGAGAIIGAIAGAALGNAVGKGAGNAIATGVGLMGGAVLGNHIETDGRPGGTQTVRRCSQQTAYQNQVVAYDVVYEVNGQQYSTQMGSEPGRTIPVQLTVTPAVAAPGQQAPVMMQAPVVMAPSPVSMVGYRPGVVIDARFDNGRHDGRHRGGWRNRGWD</sequence>
<dbReference type="OrthoDB" id="8909257at2"/>
<evidence type="ECO:0000313" key="4">
    <source>
        <dbReference type="EMBL" id="RRS05322.1"/>
    </source>
</evidence>
<proteinExistence type="predicted"/>
<dbReference type="InterPro" id="IPR051407">
    <property type="entry name" value="Bact_OM_lipoprot/Surf_antigen"/>
</dbReference>
<accession>A0A3R8TDQ2</accession>
<keyword evidence="3" id="KW-0732">Signal</keyword>
<dbReference type="EMBL" id="RSED01000004">
    <property type="protein sequence ID" value="RRS05322.1"/>
    <property type="molecule type" value="Genomic_DNA"/>
</dbReference>
<dbReference type="GO" id="GO:0016020">
    <property type="term" value="C:membrane"/>
    <property type="evidence" value="ECO:0007669"/>
    <property type="project" value="UniProtKB-SubCell"/>
</dbReference>
<reference evidence="4 5" key="1">
    <citation type="submission" date="2018-12" db="EMBL/GenBank/DDBJ databases">
        <title>The whole draft genome of Aquabacterium sp. SJQ9.</title>
        <authorList>
            <person name="Sun L."/>
            <person name="Gao X."/>
            <person name="Chen W."/>
            <person name="Huang K."/>
        </authorList>
    </citation>
    <scope>NUCLEOTIDE SEQUENCE [LARGE SCALE GENOMIC DNA]</scope>
    <source>
        <strain evidence="4 5">SJQ9</strain>
    </source>
</reference>
<dbReference type="AlphaFoldDB" id="A0A3R8TDQ2"/>
<comment type="subcellular location">
    <subcellularLocation>
        <location evidence="1">Membrane</location>
    </subcellularLocation>
</comment>
<comment type="caution">
    <text evidence="4">The sequence shown here is derived from an EMBL/GenBank/DDBJ whole genome shotgun (WGS) entry which is preliminary data.</text>
</comment>
<organism evidence="4 5">
    <name type="scientific">Aquabacterium soli</name>
    <dbReference type="NCBI Taxonomy" id="2493092"/>
    <lineage>
        <taxon>Bacteria</taxon>
        <taxon>Pseudomonadati</taxon>
        <taxon>Pseudomonadota</taxon>
        <taxon>Betaproteobacteria</taxon>
        <taxon>Burkholderiales</taxon>
        <taxon>Aquabacterium</taxon>
    </lineage>
</organism>
<dbReference type="PANTHER" id="PTHR35603">
    <property type="match status" value="1"/>
</dbReference>
<evidence type="ECO:0000256" key="3">
    <source>
        <dbReference type="SAM" id="SignalP"/>
    </source>
</evidence>
<evidence type="ECO:0000256" key="2">
    <source>
        <dbReference type="ARBA" id="ARBA00023136"/>
    </source>
</evidence>
<evidence type="ECO:0008006" key="6">
    <source>
        <dbReference type="Google" id="ProtNLM"/>
    </source>
</evidence>
<feature type="chain" id="PRO_5018666296" description="Glycine zipper 2TM domain-containing protein" evidence="3">
    <location>
        <begin position="24"/>
        <end position="233"/>
    </location>
</feature>
<evidence type="ECO:0000256" key="1">
    <source>
        <dbReference type="ARBA" id="ARBA00004370"/>
    </source>
</evidence>
<feature type="signal peptide" evidence="3">
    <location>
        <begin position="1"/>
        <end position="23"/>
    </location>
</feature>
<keyword evidence="2" id="KW-0472">Membrane</keyword>
<dbReference type="RefSeq" id="WP_125242540.1">
    <property type="nucleotide sequence ID" value="NZ_RSED01000004.1"/>
</dbReference>
<protein>
    <recommendedName>
        <fullName evidence="6">Glycine zipper 2TM domain-containing protein</fullName>
    </recommendedName>
</protein>
<dbReference type="Proteomes" id="UP000269265">
    <property type="component" value="Unassembled WGS sequence"/>
</dbReference>
<evidence type="ECO:0000313" key="5">
    <source>
        <dbReference type="Proteomes" id="UP000269265"/>
    </source>
</evidence>
<keyword evidence="5" id="KW-1185">Reference proteome</keyword>